<evidence type="ECO:0000256" key="11">
    <source>
        <dbReference type="ARBA" id="ARBA00022777"/>
    </source>
</evidence>
<dbReference type="PROSITE" id="PS00916">
    <property type="entry name" value="PI3_4_KINASE_2"/>
    <property type="match status" value="1"/>
</dbReference>
<dbReference type="GO" id="GO:0070273">
    <property type="term" value="F:phosphatidylinositol-4-phosphate binding"/>
    <property type="evidence" value="ECO:0007669"/>
    <property type="project" value="EnsemblFungi"/>
</dbReference>
<dbReference type="KEGG" id="ncs:NCAS_0E02450"/>
<reference key="2">
    <citation type="submission" date="2011-08" db="EMBL/GenBank/DDBJ databases">
        <title>Genome sequence of Naumovozyma castellii.</title>
        <authorList>
            <person name="Gordon J.L."/>
            <person name="Armisen D."/>
            <person name="Proux-Wera E."/>
            <person name="OhEigeartaigh S.S."/>
            <person name="Byrne K.P."/>
            <person name="Wolfe K.H."/>
        </authorList>
    </citation>
    <scope>NUCLEOTIDE SEQUENCE</scope>
    <source>
        <strain>Type strain:CBS 4309</strain>
    </source>
</reference>
<comment type="function">
    <text evidence="18">Serine/threonine protein kinase which activates checkpoint signaling upon genotoxic stresses such as ionizing radiation (IR), ultraviolet light (UV), or DNA replication stalling, thereby acting as a DNA damage sensor. Recognizes the substrate consensus sequence [ST]-Q. Phosphorylates histone H2A to form H2AS128ph (gamma-H2A) at sites of DNA damage, involved in the regulation of DNA damage response mechanism. Required for the control of telomere length and genome stability.</text>
</comment>
<feature type="domain" description="FATC" evidence="21">
    <location>
        <begin position="2758"/>
        <end position="2790"/>
    </location>
</feature>
<evidence type="ECO:0000259" key="21">
    <source>
        <dbReference type="PROSITE" id="PS51190"/>
    </source>
</evidence>
<evidence type="ECO:0000256" key="14">
    <source>
        <dbReference type="ARBA" id="ARBA00022895"/>
    </source>
</evidence>
<dbReference type="SMART" id="SM01342">
    <property type="entry name" value="TAN"/>
    <property type="match status" value="1"/>
</dbReference>
<dbReference type="Gene3D" id="1.10.1070.11">
    <property type="entry name" value="Phosphatidylinositol 3-/4-kinase, catalytic domain"/>
    <property type="match status" value="1"/>
</dbReference>
<dbReference type="GO" id="GO:0005524">
    <property type="term" value="F:ATP binding"/>
    <property type="evidence" value="ECO:0007669"/>
    <property type="project" value="UniProtKB-KW"/>
</dbReference>
<proteinExistence type="inferred from homology"/>
<keyword evidence="8 18" id="KW-0808">Transferase</keyword>
<dbReference type="InterPro" id="IPR003152">
    <property type="entry name" value="FATC_dom"/>
</dbReference>
<dbReference type="InParanoid" id="G0VFP8"/>
<comment type="catalytic activity">
    <reaction evidence="16 18">
        <text>L-threonyl-[protein] + ATP = O-phospho-L-threonyl-[protein] + ADP + H(+)</text>
        <dbReference type="Rhea" id="RHEA:46608"/>
        <dbReference type="Rhea" id="RHEA-COMP:11060"/>
        <dbReference type="Rhea" id="RHEA-COMP:11605"/>
        <dbReference type="ChEBI" id="CHEBI:15378"/>
        <dbReference type="ChEBI" id="CHEBI:30013"/>
        <dbReference type="ChEBI" id="CHEBI:30616"/>
        <dbReference type="ChEBI" id="CHEBI:61977"/>
        <dbReference type="ChEBI" id="CHEBI:456216"/>
        <dbReference type="EC" id="2.7.11.1"/>
    </reaction>
</comment>
<reference evidence="22 23" key="1">
    <citation type="journal article" date="2011" name="Proc. Natl. Acad. Sci. U.S.A.">
        <title>Evolutionary erosion of yeast sex chromosomes by mating-type switching accidents.</title>
        <authorList>
            <person name="Gordon J.L."/>
            <person name="Armisen D."/>
            <person name="Proux-Wera E."/>
            <person name="Oheigeartaigh S.S."/>
            <person name="Byrne K.P."/>
            <person name="Wolfe K.H."/>
        </authorList>
    </citation>
    <scope>NUCLEOTIDE SEQUENCE [LARGE SCALE GENOMIC DNA]</scope>
    <source>
        <strain evidence="23">ATCC 76901 / BCRC 22586 / CBS 4309 / NBRC 1992 / NRRL Y-12630</strain>
    </source>
</reference>
<protein>
    <recommendedName>
        <fullName evidence="5 18">Serine/threonine-protein kinase Tel1</fullName>
        <ecNumber evidence="4 18">2.7.11.1</ecNumber>
    </recommendedName>
</protein>
<name>G0VFP8_NAUCA</name>
<keyword evidence="14 18" id="KW-0779">Telomere</keyword>
<dbReference type="RefSeq" id="XP_003676674.1">
    <property type="nucleotide sequence ID" value="XM_003676626.1"/>
</dbReference>
<dbReference type="InterPro" id="IPR014009">
    <property type="entry name" value="PIK_FAT"/>
</dbReference>
<evidence type="ECO:0000256" key="7">
    <source>
        <dbReference type="ARBA" id="ARBA00022527"/>
    </source>
</evidence>
<comment type="similarity">
    <text evidence="3 18">Belongs to the PI3/PI4-kinase family. ATM subfamily.</text>
</comment>
<dbReference type="Pfam" id="PF11640">
    <property type="entry name" value="TAN"/>
    <property type="match status" value="1"/>
</dbReference>
<sequence>MNDFHVASTLESLSSTKIKERSSALEELTSLLKRDPEAIPTKSLASTTETFIELLDLETRKYDKLLEQPDDSNVNKIHLLENRLSTIAYVFRLFIEKTFSRCKLKTMNLLLTALPELMTRYESDAIVTPIAAHLSAALLYIIRSDKFQFKLTVQRYITLVERICKNIEVYLQISLTDPIISNLISIVDTLVSYDNLGLNQLSVLLHGTVIKYIRSCKKENGNTYPILRLINHLVVKTHCLNIRDTLRLIDETWKYNFIIGHSTKEHIQLELAYFDIFSSELLNNRMPTMIGEDKPDLEYLIERLQDSIIFRLHDYIPQDLSLDSIEFQDYQNMELISWFEFGDFKLKDSGATLPWLKLFSVTKLLLSYYNMRVCDPLEVSIPLFKRRRKLENYASYLKDSDSIFEFIKNCIGSTTGTTFQIFGLQLCSFVSALTNIKASQVKSLQEIILKQFSNTELIGWSLLTLIPLISQRDYPDCYEDFVTILKLSLPLVKVLTLCRQACTLVSTLLRYSNQILLDEKALNLIYDMYELSDINGPVILSQETFCFWETLQIYGKNFKSRTGRSSSSRIVDWLNQKWPELNNFNDKKFTFARFIGWLSGRDVEERTFIEDEKWRVFDWHSTRWESKYYYWKLLEEQRNFLLQKQLRNKTFGSYDTKIIKCNLEKVHIDSLLSQILDLVGNSYSQKESRNVFWLTEILKIISYLSGDSNFVNFTVFYKEKVRLGLSSTSTDSEYFSNLSERLLTLNAPNVSHLLFEGLDATTILGSFNEILIRSQAIAPDDEFAENVRGNSERRTKEDEVQFLSIPYVQSDLTLIVGSLLLIMKREEVGICMSSLIGFMKLLKVEDMMLCLPPIINFLRRHLNENVLPTPTFLEDLTQLIGEKLLGPSYNTSNLTLLLLCDYLDSIRVQWLSEVGNELNIDCNDILDWIIARFEDDSFGGVFSTVRFTRLLLNMLRYNNLSNGSIKGGKQRIFAAFTKCLQQLDHQTIISLLPQISEYMSTISYKNSNIVFTELTTILGTPQQSIELSSSYCLTMIKLSEISYPSLIYSILDMLLYSDFEHTRSYIFIAFEKIVENSKFQNLQNLFEHCKFDVLSSWCCQINDGNIQEIGWDIELFGFDNLSFFMQKYSREISAIYFSQGLNSREILDKLISVQKSSESQLLVDCYYISIPLSFTIRGIKSSIFDVIKELLGKSLGKTHNQYSLLTIKWILKFLDLGSLNEVIPVMKQLYGNSTIFSIIFEDGNNLPRYQFPLSINILTGVKMIKSKFGEELLSIDNLTLLALSFLVDLENAETMQEKLQCIRGIKYILIVFEPLLPKFKSFDLLLVKLSNFLVEDNLHNELVPLITGILSMVYEQEILLDTALTVLFSKLLMFRRDFSKTIKSSLVKMLLLVTSRKSKYSEVWRYCTDILQDRTVDDKIYGNNDFLMTTQYREENIILLSLMFEYARAPRHFRLAYTPPQNMIDNLLRFPIKDITVSFNFKLWMSYNLASFTNSNSTTSPKMKGSIYLEDYTELFDGSCNVHSIYGKFFNFLERDVTVTRTNSKTYFIVQSILFFLVQNSEFLVDIEQTIQEKLLESYGNICVHMSEVTYRTLHMSGFQTFCTIFEFSANYLLAGSQTFESWLYHLNSCLLHHLMVNVPHVFILDPLLKASVIFSQELLPTLLYTTLNYDPNTVTSWAIELIEKARQLFTATDGARKVHSILSIIKVLRFGSRKNDRQSIRVYGALDLNEIRSIAMEAGDTTFALMLYEEMYSKPSIELDISTLKQIYETINDIDLLAGLPAPHSLMDVTQFIKRTEPNSWKNFLFSNAEMDSTFIKSSVIERQSVMHSTEFNGFYGITKSLNSELTNAISDDSYKWSLQLGNWDLPAPELLNTKEKALYYTLKGMTQDPLKVCNSLEQSLLKIFDSKYHFQYEHEWLETISEVLLFRHTLNLAPNSTELVDLLSYIRTLNKRKLEVLEFEGYKANLQSRFMFFDSLSRNDKLPLKFKPSDLKIAACLQLANLVEVAIDNDASQDALRTSFVLTHTVTQFQKNLQDPVLQIQSKRLNLYSSAISLWKSKEVKTPIAMMHDLLEEGTEPIECLSNSSPEMKIRSLLEVSNDQVVANIVEWSSEMKMETSSAIFDKYINGREISLNDPSLRADVFYALGNFLNKEVRKLQESGEIDEKKKRCDAGIIDLNALELIYRNTKFPEDERKDAKRHFNRVKLQLNRDQELLKRLVTQRTNFVWTALRFYLNTLVYTNKHNSNVLDKFCGLWFENDKDVEINRKLYKDISAVPSWKFLSWVNQIASKLSIEETEFQKPLQLTMKRLLYKLPYDSLFSVLSIKLYEGYSMTMGSSINLKVKAVEQIFKELQGYENGKFYISYITPIEEFCKMSIELANVKFARNVRKLRLSNLNIGEYWMKRLPTFQIPLPTIHFPISCSADGRNARPYIVSVDETVSITTTGLSLPKIVTFTISDGSIHRVLMKGSNDDLRQDAIMEQVFQQVNNILKNDKQLRKFEMGIRTYKVIPLGPQAGIIEFVANSLALHQILSDLHQNDTLKFDQARKAMKSVQTKDADCRLRTYLKITEDIQPEMRNFFFDAFPDANEWLEAKRRYTKGVATTSIVGYLLGLGDRHLNNILIDRSTGEPIHIDLGIAFDQGRLLPIPELVPFRLTRDMIDGFGVTGVDGLFRRSCEKVYSVLRRDSEKMMCVLNVLKWDPLYSWVMSPVRKHKHLLEDDTDLYSSMSSKGNDVNDSEEENRESYRALKGVEEKLMGNGLNIEATVQELISQATDPANLAVIYMGWSPFY</sequence>
<keyword evidence="9 18" id="KW-0547">Nucleotide-binding</keyword>
<dbReference type="Proteomes" id="UP000001640">
    <property type="component" value="Chromosome 5"/>
</dbReference>
<keyword evidence="15 18" id="KW-0539">Nucleus</keyword>
<keyword evidence="10 18" id="KW-0227">DNA damage</keyword>
<keyword evidence="11 18" id="KW-0418">Kinase</keyword>
<dbReference type="SUPFAM" id="SSF56112">
    <property type="entry name" value="Protein kinase-like (PK-like)"/>
    <property type="match status" value="1"/>
</dbReference>
<dbReference type="InterPro" id="IPR021668">
    <property type="entry name" value="TAN"/>
</dbReference>
<evidence type="ECO:0000256" key="6">
    <source>
        <dbReference type="ARBA" id="ARBA00022454"/>
    </source>
</evidence>
<dbReference type="PROSITE" id="PS51190">
    <property type="entry name" value="FATC"/>
    <property type="match status" value="1"/>
</dbReference>
<evidence type="ECO:0000256" key="9">
    <source>
        <dbReference type="ARBA" id="ARBA00022741"/>
    </source>
</evidence>
<dbReference type="PANTHER" id="PTHR37079">
    <property type="entry name" value="SERINE/THREONINE-PROTEIN KINASE ATM"/>
    <property type="match status" value="1"/>
</dbReference>
<evidence type="ECO:0000256" key="8">
    <source>
        <dbReference type="ARBA" id="ARBA00022679"/>
    </source>
</evidence>
<dbReference type="GO" id="GO:0004674">
    <property type="term" value="F:protein serine/threonine kinase activity"/>
    <property type="evidence" value="ECO:0007669"/>
    <property type="project" value="UniProtKB-KW"/>
</dbReference>
<dbReference type="FunCoup" id="G0VFP8">
    <property type="interactions" value="123"/>
</dbReference>
<dbReference type="GO" id="GO:0006302">
    <property type="term" value="P:double-strand break repair"/>
    <property type="evidence" value="ECO:0007669"/>
    <property type="project" value="EnsemblFungi"/>
</dbReference>
<dbReference type="GO" id="GO:0006325">
    <property type="term" value="P:chromatin organization"/>
    <property type="evidence" value="ECO:0007669"/>
    <property type="project" value="UniProtKB-KW"/>
</dbReference>
<dbReference type="CDD" id="cd05171">
    <property type="entry name" value="PIKKc_ATM"/>
    <property type="match status" value="1"/>
</dbReference>
<dbReference type="eggNOG" id="KOG0892">
    <property type="taxonomic scope" value="Eukaryota"/>
</dbReference>
<dbReference type="STRING" id="1064592.G0VFP8"/>
<dbReference type="InterPro" id="IPR018936">
    <property type="entry name" value="PI3/4_kinase_CS"/>
</dbReference>
<dbReference type="OrthoDB" id="381190at2759"/>
<dbReference type="InterPro" id="IPR044107">
    <property type="entry name" value="PIKKc_ATM"/>
</dbReference>
<keyword evidence="7 18" id="KW-0723">Serine/threonine-protein kinase</keyword>
<evidence type="ECO:0000256" key="15">
    <source>
        <dbReference type="ARBA" id="ARBA00023242"/>
    </source>
</evidence>
<evidence type="ECO:0000256" key="10">
    <source>
        <dbReference type="ARBA" id="ARBA00022763"/>
    </source>
</evidence>
<evidence type="ECO:0000313" key="22">
    <source>
        <dbReference type="EMBL" id="CCC70315.1"/>
    </source>
</evidence>
<keyword evidence="23" id="KW-1185">Reference proteome</keyword>
<feature type="domain" description="FAT" evidence="20">
    <location>
        <begin position="1731"/>
        <end position="2328"/>
    </location>
</feature>
<evidence type="ECO:0000256" key="18">
    <source>
        <dbReference type="RuleBase" id="RU365027"/>
    </source>
</evidence>
<dbReference type="GO" id="GO:0005634">
    <property type="term" value="C:nucleus"/>
    <property type="evidence" value="ECO:0007669"/>
    <property type="project" value="UniProtKB-SubCell"/>
</dbReference>
<evidence type="ECO:0000256" key="2">
    <source>
        <dbReference type="ARBA" id="ARBA00004574"/>
    </source>
</evidence>
<dbReference type="GO" id="GO:0000723">
    <property type="term" value="P:telomere maintenance"/>
    <property type="evidence" value="ECO:0007669"/>
    <property type="project" value="EnsemblFungi"/>
</dbReference>
<evidence type="ECO:0000256" key="16">
    <source>
        <dbReference type="ARBA" id="ARBA00047899"/>
    </source>
</evidence>
<evidence type="ECO:0000256" key="4">
    <source>
        <dbReference type="ARBA" id="ARBA00012513"/>
    </source>
</evidence>
<dbReference type="InterPro" id="IPR011009">
    <property type="entry name" value="Kinase-like_dom_sf"/>
</dbReference>
<dbReference type="Pfam" id="PF00454">
    <property type="entry name" value="PI3_PI4_kinase"/>
    <property type="match status" value="1"/>
</dbReference>
<evidence type="ECO:0000256" key="1">
    <source>
        <dbReference type="ARBA" id="ARBA00004123"/>
    </source>
</evidence>
<feature type="domain" description="PI3K/PI4K catalytic" evidence="19">
    <location>
        <begin position="2437"/>
        <end position="2746"/>
    </location>
</feature>
<evidence type="ECO:0000256" key="17">
    <source>
        <dbReference type="ARBA" id="ARBA00048679"/>
    </source>
</evidence>
<dbReference type="EMBL" id="HE576756">
    <property type="protein sequence ID" value="CCC70315.1"/>
    <property type="molecule type" value="Genomic_DNA"/>
</dbReference>
<dbReference type="SMART" id="SM00146">
    <property type="entry name" value="PI3Kc"/>
    <property type="match status" value="1"/>
</dbReference>
<evidence type="ECO:0000256" key="12">
    <source>
        <dbReference type="ARBA" id="ARBA00022840"/>
    </source>
</evidence>
<dbReference type="HOGENOM" id="CLU_000178_8_1_1"/>
<dbReference type="PROSITE" id="PS50290">
    <property type="entry name" value="PI3_4_KINASE_3"/>
    <property type="match status" value="1"/>
</dbReference>
<gene>
    <name evidence="22" type="primary">NCAS0E02450</name>
    <name evidence="22" type="ordered locus">NCAS_0E02450</name>
</gene>
<evidence type="ECO:0000259" key="19">
    <source>
        <dbReference type="PROSITE" id="PS50290"/>
    </source>
</evidence>
<keyword evidence="13 18" id="KW-0156">Chromatin regulator</keyword>
<dbReference type="FunFam" id="3.30.1010.10:FF:000032">
    <property type="entry name" value="Serine/threonine-protein kinase TEL1"/>
    <property type="match status" value="1"/>
</dbReference>
<evidence type="ECO:0000256" key="5">
    <source>
        <dbReference type="ARBA" id="ARBA00014619"/>
    </source>
</evidence>
<keyword evidence="6 18" id="KW-0158">Chromosome</keyword>
<dbReference type="OMA" id="IYMGWSP"/>
<organism evidence="22 23">
    <name type="scientific">Naumovozyma castellii</name>
    <name type="common">Yeast</name>
    <name type="synonym">Saccharomyces castellii</name>
    <dbReference type="NCBI Taxonomy" id="27288"/>
    <lineage>
        <taxon>Eukaryota</taxon>
        <taxon>Fungi</taxon>
        <taxon>Dikarya</taxon>
        <taxon>Ascomycota</taxon>
        <taxon>Saccharomycotina</taxon>
        <taxon>Saccharomycetes</taxon>
        <taxon>Saccharomycetales</taxon>
        <taxon>Saccharomycetaceae</taxon>
        <taxon>Naumovozyma</taxon>
    </lineage>
</organism>
<dbReference type="Gene3D" id="3.30.1010.10">
    <property type="entry name" value="Phosphatidylinositol 3-kinase Catalytic Subunit, Chain A, domain 4"/>
    <property type="match status" value="1"/>
</dbReference>
<evidence type="ECO:0000256" key="3">
    <source>
        <dbReference type="ARBA" id="ARBA00010769"/>
    </source>
</evidence>
<dbReference type="InterPro" id="IPR036940">
    <property type="entry name" value="PI3/4_kinase_cat_sf"/>
</dbReference>
<dbReference type="FunFam" id="1.10.1070.11:FF:000038">
    <property type="entry name" value="Serine/threonine-protein kinase Tel1"/>
    <property type="match status" value="1"/>
</dbReference>
<accession>G0VFP8</accession>
<dbReference type="InterPro" id="IPR000403">
    <property type="entry name" value="PI3/4_kinase_cat_dom"/>
</dbReference>
<dbReference type="GeneID" id="96903946"/>
<dbReference type="PROSITE" id="PS00915">
    <property type="entry name" value="PI3_4_KINASE_1"/>
    <property type="match status" value="1"/>
</dbReference>
<evidence type="ECO:0000313" key="23">
    <source>
        <dbReference type="Proteomes" id="UP000001640"/>
    </source>
</evidence>
<keyword evidence="12 18" id="KW-0067">ATP-binding</keyword>
<dbReference type="GO" id="GO:0106310">
    <property type="term" value="F:protein serine kinase activity"/>
    <property type="evidence" value="ECO:0007669"/>
    <property type="project" value="RHEA"/>
</dbReference>
<evidence type="ECO:0000256" key="13">
    <source>
        <dbReference type="ARBA" id="ARBA00022853"/>
    </source>
</evidence>
<dbReference type="GO" id="GO:0042770">
    <property type="term" value="P:signal transduction in response to DNA damage"/>
    <property type="evidence" value="ECO:0007669"/>
    <property type="project" value="EnsemblFungi"/>
</dbReference>
<dbReference type="PROSITE" id="PS51189">
    <property type="entry name" value="FAT"/>
    <property type="match status" value="1"/>
</dbReference>
<evidence type="ECO:0000259" key="20">
    <source>
        <dbReference type="PROSITE" id="PS51189"/>
    </source>
</evidence>
<dbReference type="SMART" id="SM01343">
    <property type="entry name" value="FATC"/>
    <property type="match status" value="1"/>
</dbReference>
<dbReference type="PANTHER" id="PTHR37079:SF4">
    <property type="entry name" value="SERINE_THREONINE-PROTEIN KINASE ATM"/>
    <property type="match status" value="1"/>
</dbReference>
<dbReference type="Pfam" id="PF02260">
    <property type="entry name" value="FATC"/>
    <property type="match status" value="1"/>
</dbReference>
<dbReference type="GO" id="GO:0042162">
    <property type="term" value="F:telomeric DNA binding"/>
    <property type="evidence" value="ECO:0007669"/>
    <property type="project" value="EnsemblFungi"/>
</dbReference>
<dbReference type="EC" id="2.7.11.1" evidence="4 18"/>
<comment type="subcellular location">
    <subcellularLocation>
        <location evidence="2 18">Chromosome</location>
        <location evidence="2 18">Telomere</location>
    </subcellularLocation>
    <subcellularLocation>
        <location evidence="1 18">Nucleus</location>
    </subcellularLocation>
</comment>
<dbReference type="GO" id="GO:0000781">
    <property type="term" value="C:chromosome, telomeric region"/>
    <property type="evidence" value="ECO:0007669"/>
    <property type="project" value="UniProtKB-SubCell"/>
</dbReference>
<comment type="catalytic activity">
    <reaction evidence="17">
        <text>L-seryl-[protein] + ATP = O-phospho-L-seryl-[protein] + ADP + H(+)</text>
        <dbReference type="Rhea" id="RHEA:17989"/>
        <dbReference type="Rhea" id="RHEA-COMP:9863"/>
        <dbReference type="Rhea" id="RHEA-COMP:11604"/>
        <dbReference type="ChEBI" id="CHEBI:15378"/>
        <dbReference type="ChEBI" id="CHEBI:29999"/>
        <dbReference type="ChEBI" id="CHEBI:30616"/>
        <dbReference type="ChEBI" id="CHEBI:83421"/>
        <dbReference type="ChEBI" id="CHEBI:456216"/>
        <dbReference type="EC" id="2.7.11.1"/>
    </reaction>
</comment>
<dbReference type="InterPro" id="IPR038980">
    <property type="entry name" value="ATM_plant"/>
</dbReference>